<keyword evidence="2" id="KW-1185">Reference proteome</keyword>
<sequence length="126" mass="14770">MGLPKKMGIWMDYSIPYLTGFTSNSFEIIKAESTSFESTKLYPIKTLAALLEKRDRLLQTYYYKIASKIKNYDRIIIFGPTNAKTELFDVLSEDDRFLKTKIEITNTDQMNPAEQHQFIKNYFSDK</sequence>
<dbReference type="OrthoDB" id="1122364at2"/>
<dbReference type="AlphaFoldDB" id="A0A1H9NL62"/>
<organism evidence="1 2">
    <name type="scientific">Flavobacterium frigoris</name>
    <dbReference type="NCBI Taxonomy" id="229204"/>
    <lineage>
        <taxon>Bacteria</taxon>
        <taxon>Pseudomonadati</taxon>
        <taxon>Bacteroidota</taxon>
        <taxon>Flavobacteriia</taxon>
        <taxon>Flavobacteriales</taxon>
        <taxon>Flavobacteriaceae</taxon>
        <taxon>Flavobacterium</taxon>
    </lineage>
</organism>
<reference evidence="2" key="1">
    <citation type="submission" date="2016-10" db="EMBL/GenBank/DDBJ databases">
        <authorList>
            <person name="Varghese N."/>
            <person name="Submissions S."/>
        </authorList>
    </citation>
    <scope>NUCLEOTIDE SEQUENCE [LARGE SCALE GENOMIC DNA]</scope>
    <source>
        <strain evidence="2">DSM 15719</strain>
    </source>
</reference>
<dbReference type="RefSeq" id="WP_074723981.1">
    <property type="nucleotide sequence ID" value="NZ_CBCRVS010000001.1"/>
</dbReference>
<evidence type="ECO:0000313" key="2">
    <source>
        <dbReference type="Proteomes" id="UP000183658"/>
    </source>
</evidence>
<dbReference type="SUPFAM" id="SSF53137">
    <property type="entry name" value="Translational machinery components"/>
    <property type="match status" value="1"/>
</dbReference>
<protein>
    <submittedName>
        <fullName evidence="1">Uncharacterized protein</fullName>
    </submittedName>
</protein>
<dbReference type="EMBL" id="FOFZ01000011">
    <property type="protein sequence ID" value="SER36744.1"/>
    <property type="molecule type" value="Genomic_DNA"/>
</dbReference>
<accession>A0A1H9NL62</accession>
<dbReference type="Proteomes" id="UP000183658">
    <property type="component" value="Unassembled WGS sequence"/>
</dbReference>
<name>A0A1H9NL62_FLAFI</name>
<evidence type="ECO:0000313" key="1">
    <source>
        <dbReference type="EMBL" id="SER36744.1"/>
    </source>
</evidence>
<dbReference type="InterPro" id="IPR042226">
    <property type="entry name" value="eFR1_2_sf"/>
</dbReference>
<proteinExistence type="predicted"/>
<dbReference type="Gene3D" id="3.30.420.60">
    <property type="entry name" value="eRF1 domain 2"/>
    <property type="match status" value="1"/>
</dbReference>
<gene>
    <name evidence="1" type="ORF">SAMN05444355_1115</name>
</gene>